<evidence type="ECO:0000313" key="3">
    <source>
        <dbReference type="Proteomes" id="UP001163882"/>
    </source>
</evidence>
<organism evidence="2 3">
    <name type="scientific">Pelagibacterium flavum</name>
    <dbReference type="NCBI Taxonomy" id="2984530"/>
    <lineage>
        <taxon>Bacteria</taxon>
        <taxon>Pseudomonadati</taxon>
        <taxon>Pseudomonadota</taxon>
        <taxon>Alphaproteobacteria</taxon>
        <taxon>Hyphomicrobiales</taxon>
        <taxon>Devosiaceae</taxon>
        <taxon>Pelagibacterium</taxon>
    </lineage>
</organism>
<dbReference type="RefSeq" id="WP_264226796.1">
    <property type="nucleotide sequence ID" value="NZ_CP107716.1"/>
</dbReference>
<dbReference type="Proteomes" id="UP001163882">
    <property type="component" value="Chromosome"/>
</dbReference>
<accession>A0ABY6IRL3</accession>
<gene>
    <name evidence="2" type="ORF">OF122_05445</name>
</gene>
<protein>
    <recommendedName>
        <fullName evidence="4">Pilus assembly protein</fullName>
    </recommendedName>
</protein>
<keyword evidence="1" id="KW-1133">Transmembrane helix</keyword>
<name>A0ABY6IRL3_9HYPH</name>
<keyword evidence="1" id="KW-0472">Membrane</keyword>
<keyword evidence="3" id="KW-1185">Reference proteome</keyword>
<evidence type="ECO:0000313" key="2">
    <source>
        <dbReference type="EMBL" id="UYQ73208.1"/>
    </source>
</evidence>
<evidence type="ECO:0008006" key="4">
    <source>
        <dbReference type="Google" id="ProtNLM"/>
    </source>
</evidence>
<feature type="transmembrane region" description="Helical" evidence="1">
    <location>
        <begin position="6"/>
        <end position="26"/>
    </location>
</feature>
<reference evidence="2" key="1">
    <citation type="submission" date="2022-10" db="EMBL/GenBank/DDBJ databases">
        <title>YIM 151497 complete genome.</title>
        <authorList>
            <person name="Chen X."/>
        </authorList>
    </citation>
    <scope>NUCLEOTIDE SEQUENCE</scope>
    <source>
        <strain evidence="2">YIM 151497</strain>
    </source>
</reference>
<proteinExistence type="predicted"/>
<evidence type="ECO:0000256" key="1">
    <source>
        <dbReference type="SAM" id="Phobius"/>
    </source>
</evidence>
<sequence>MSFETALVVAAVVVAFGVFGLALGYVNWIAGARAITSEEELAARAK</sequence>
<dbReference type="EMBL" id="CP107716">
    <property type="protein sequence ID" value="UYQ73208.1"/>
    <property type="molecule type" value="Genomic_DNA"/>
</dbReference>
<keyword evidence="1" id="KW-0812">Transmembrane</keyword>